<dbReference type="AlphaFoldDB" id="A0A927A0T1"/>
<keyword evidence="2" id="KW-0812">Transmembrane</keyword>
<keyword evidence="2" id="KW-0472">Membrane</keyword>
<dbReference type="Gene3D" id="3.40.50.1110">
    <property type="entry name" value="SGNH hydrolase"/>
    <property type="match status" value="1"/>
</dbReference>
<sequence>MSTSAKPFPIWGFFLLITNGILMLAIILLIWRQQKLTTAFATSTSPQQVNLNPQNQAFVPELGPRHKLNYKQWLEILKQEAKVAAENPPQHLTVLAGDSLSLWFPPDLLPEDRNWLNQGISGETSEGLLKRLDLFDRTQPEIILVMVGINDLIRRVGDEEILANQKQIIRYLRRTHPKAKIVLQSILPHGGEEVTWEGREKLLAISNSHIRKLNEELQRIANQQGIQYLNLHPLFTNKQGDMRREFSTDGLHLNPQGYTVWRTALQIYSEQGTLNREQGAGNREQGTLNREQGRIINDQ</sequence>
<name>A0A927A0T1_9NOST</name>
<dbReference type="Proteomes" id="UP000662185">
    <property type="component" value="Unassembled WGS sequence"/>
</dbReference>
<accession>A0A927A0T1</accession>
<organism evidence="4 5">
    <name type="scientific">Anabaena sphaerica FACHB-251</name>
    <dbReference type="NCBI Taxonomy" id="2692883"/>
    <lineage>
        <taxon>Bacteria</taxon>
        <taxon>Bacillati</taxon>
        <taxon>Cyanobacteriota</taxon>
        <taxon>Cyanophyceae</taxon>
        <taxon>Nostocales</taxon>
        <taxon>Nostocaceae</taxon>
        <taxon>Anabaena</taxon>
    </lineage>
</organism>
<dbReference type="InterPro" id="IPR036514">
    <property type="entry name" value="SGNH_hydro_sf"/>
</dbReference>
<comment type="caution">
    <text evidence="4">The sequence shown here is derived from an EMBL/GenBank/DDBJ whole genome shotgun (WGS) entry which is preliminary data.</text>
</comment>
<dbReference type="RefSeq" id="WP_190562515.1">
    <property type="nucleotide sequence ID" value="NZ_JACJQU010000011.1"/>
</dbReference>
<evidence type="ECO:0000256" key="1">
    <source>
        <dbReference type="SAM" id="MobiDB-lite"/>
    </source>
</evidence>
<evidence type="ECO:0000256" key="2">
    <source>
        <dbReference type="SAM" id="Phobius"/>
    </source>
</evidence>
<dbReference type="InterPro" id="IPR051532">
    <property type="entry name" value="Ester_Hydrolysis_Enzymes"/>
</dbReference>
<evidence type="ECO:0000313" key="5">
    <source>
        <dbReference type="Proteomes" id="UP000662185"/>
    </source>
</evidence>
<dbReference type="EMBL" id="JACJQU010000011">
    <property type="protein sequence ID" value="MBD2295282.1"/>
    <property type="molecule type" value="Genomic_DNA"/>
</dbReference>
<dbReference type="GO" id="GO:0004622">
    <property type="term" value="F:phosphatidylcholine lysophospholipase activity"/>
    <property type="evidence" value="ECO:0007669"/>
    <property type="project" value="TreeGrafter"/>
</dbReference>
<dbReference type="InterPro" id="IPR013830">
    <property type="entry name" value="SGNH_hydro"/>
</dbReference>
<dbReference type="Pfam" id="PF13472">
    <property type="entry name" value="Lipase_GDSL_2"/>
    <property type="match status" value="1"/>
</dbReference>
<protein>
    <submittedName>
        <fullName evidence="4">G-D-S-L family lipolytic protein</fullName>
    </submittedName>
</protein>
<proteinExistence type="predicted"/>
<keyword evidence="5" id="KW-1185">Reference proteome</keyword>
<feature type="transmembrane region" description="Helical" evidence="2">
    <location>
        <begin position="12"/>
        <end position="31"/>
    </location>
</feature>
<dbReference type="PANTHER" id="PTHR30383:SF5">
    <property type="entry name" value="SGNH HYDROLASE-TYPE ESTERASE DOMAIN-CONTAINING PROTEIN"/>
    <property type="match status" value="1"/>
</dbReference>
<reference evidence="5" key="1">
    <citation type="journal article" date="2020" name="ISME J.">
        <title>Comparative genomics reveals insights into cyanobacterial evolution and habitat adaptation.</title>
        <authorList>
            <person name="Chen M.Y."/>
            <person name="Teng W.K."/>
            <person name="Zhao L."/>
            <person name="Hu C.X."/>
            <person name="Zhou Y.K."/>
            <person name="Han B.P."/>
            <person name="Song L.R."/>
            <person name="Shu W.S."/>
        </authorList>
    </citation>
    <scope>NUCLEOTIDE SEQUENCE [LARGE SCALE GENOMIC DNA]</scope>
    <source>
        <strain evidence="5">FACHB-251</strain>
    </source>
</reference>
<dbReference type="PANTHER" id="PTHR30383">
    <property type="entry name" value="THIOESTERASE 1/PROTEASE 1/LYSOPHOSPHOLIPASE L1"/>
    <property type="match status" value="1"/>
</dbReference>
<keyword evidence="2" id="KW-1133">Transmembrane helix</keyword>
<evidence type="ECO:0000313" key="4">
    <source>
        <dbReference type="EMBL" id="MBD2295282.1"/>
    </source>
</evidence>
<gene>
    <name evidence="4" type="ORF">H6G06_17820</name>
</gene>
<evidence type="ECO:0000259" key="3">
    <source>
        <dbReference type="Pfam" id="PF13472"/>
    </source>
</evidence>
<dbReference type="CDD" id="cd01828">
    <property type="entry name" value="sialate_O-acetylesterase_like2"/>
    <property type="match status" value="1"/>
</dbReference>
<feature type="region of interest" description="Disordered" evidence="1">
    <location>
        <begin position="273"/>
        <end position="299"/>
    </location>
</feature>
<dbReference type="SUPFAM" id="SSF52266">
    <property type="entry name" value="SGNH hydrolase"/>
    <property type="match status" value="1"/>
</dbReference>
<feature type="domain" description="SGNH hydrolase-type esterase" evidence="3">
    <location>
        <begin position="112"/>
        <end position="259"/>
    </location>
</feature>